<dbReference type="RefSeq" id="WP_394835419.1">
    <property type="nucleotide sequence ID" value="NZ_CP089929.1"/>
</dbReference>
<evidence type="ECO:0000313" key="2">
    <source>
        <dbReference type="Proteomes" id="UP001374803"/>
    </source>
</evidence>
<proteinExistence type="predicted"/>
<organism evidence="1 2">
    <name type="scientific">Pendulispora rubella</name>
    <dbReference type="NCBI Taxonomy" id="2741070"/>
    <lineage>
        <taxon>Bacteria</taxon>
        <taxon>Pseudomonadati</taxon>
        <taxon>Myxococcota</taxon>
        <taxon>Myxococcia</taxon>
        <taxon>Myxococcales</taxon>
        <taxon>Sorangiineae</taxon>
        <taxon>Pendulisporaceae</taxon>
        <taxon>Pendulispora</taxon>
    </lineage>
</organism>
<protein>
    <submittedName>
        <fullName evidence="1">SDR family NAD(P)-dependent oxidoreductase</fullName>
    </submittedName>
</protein>
<dbReference type="PANTHER" id="PTHR43431:SF7">
    <property type="entry name" value="OXIDOREDUCTASE, SHORT CHAIN DEHYDROGENASE_REDUCTASE FAMILY (AFU_ORTHOLOGUE AFUA_5G14000)"/>
    <property type="match status" value="1"/>
</dbReference>
<sequence length="231" mass="24612">MKKPVCAVVGIGPGNGAAFVRRFVEEGYAVAALSRKLASEVTDGLPDAHAYACDVTDPAAVEAAFDRVTAELGDVSLLVYNAGSGVWGTIEELTPADFEASWRVNALGAFVVSQKVIPAMKRAGRGNIVFIGATASRRGVAKTAVFAPAKAAQRSLAESMARHLWPAGIHVSLVVIDGVIDSPRVRAHMPNQPADFFLNPDDIADAVVRLTEQPKSAWSFEIEVRPFGEKW</sequence>
<dbReference type="PANTHER" id="PTHR43431">
    <property type="entry name" value="OXIDOREDUCTASE, SHORT CHAIN DEHYDROGENASE/REDUCTASE FAMILY (AFU_ORTHOLOGUE AFUA_5G14000)"/>
    <property type="match status" value="1"/>
</dbReference>
<name>A0ABZ2L993_9BACT</name>
<dbReference type="InterPro" id="IPR036291">
    <property type="entry name" value="NAD(P)-bd_dom_sf"/>
</dbReference>
<dbReference type="EMBL" id="CP089983">
    <property type="protein sequence ID" value="WXB05771.1"/>
    <property type="molecule type" value="Genomic_DNA"/>
</dbReference>
<evidence type="ECO:0000313" key="1">
    <source>
        <dbReference type="EMBL" id="WXB05771.1"/>
    </source>
</evidence>
<dbReference type="InterPro" id="IPR002347">
    <property type="entry name" value="SDR_fam"/>
</dbReference>
<dbReference type="Proteomes" id="UP001374803">
    <property type="component" value="Chromosome"/>
</dbReference>
<dbReference type="SUPFAM" id="SSF51735">
    <property type="entry name" value="NAD(P)-binding Rossmann-fold domains"/>
    <property type="match status" value="1"/>
</dbReference>
<dbReference type="PRINTS" id="PR00081">
    <property type="entry name" value="GDHRDH"/>
</dbReference>
<dbReference type="Pfam" id="PF00106">
    <property type="entry name" value="adh_short"/>
    <property type="match status" value="1"/>
</dbReference>
<dbReference type="Gene3D" id="3.40.50.720">
    <property type="entry name" value="NAD(P)-binding Rossmann-like Domain"/>
    <property type="match status" value="1"/>
</dbReference>
<accession>A0ABZ2L993</accession>
<gene>
    <name evidence="1" type="ORF">LVJ94_00645</name>
</gene>
<reference evidence="1" key="1">
    <citation type="submission" date="2021-12" db="EMBL/GenBank/DDBJ databases">
        <title>Discovery of the Pendulisporaceae a myxobacterial family with distinct sporulation behavior and unique specialized metabolism.</title>
        <authorList>
            <person name="Garcia R."/>
            <person name="Popoff A."/>
            <person name="Bader C.D."/>
            <person name="Loehr J."/>
            <person name="Walesch S."/>
            <person name="Walt C."/>
            <person name="Boldt J."/>
            <person name="Bunk B."/>
            <person name="Haeckl F.J.F.P.J."/>
            <person name="Gunesch A.P."/>
            <person name="Birkelbach J."/>
            <person name="Nuebel U."/>
            <person name="Pietschmann T."/>
            <person name="Bach T."/>
            <person name="Mueller R."/>
        </authorList>
    </citation>
    <scope>NUCLEOTIDE SEQUENCE</scope>
    <source>
        <strain evidence="1">MSr11367</strain>
    </source>
</reference>
<keyword evidence="2" id="KW-1185">Reference proteome</keyword>